<sequence length="31" mass="3671">MDDTMCTPCRQESYGIYVARSHAWFKVKDTM</sequence>
<organism evidence="1 2">
    <name type="scientific">Gossypium arboreum</name>
    <name type="common">Tree cotton</name>
    <name type="synonym">Gossypium nanking</name>
    <dbReference type="NCBI Taxonomy" id="29729"/>
    <lineage>
        <taxon>Eukaryota</taxon>
        <taxon>Viridiplantae</taxon>
        <taxon>Streptophyta</taxon>
        <taxon>Embryophyta</taxon>
        <taxon>Tracheophyta</taxon>
        <taxon>Spermatophyta</taxon>
        <taxon>Magnoliopsida</taxon>
        <taxon>eudicotyledons</taxon>
        <taxon>Gunneridae</taxon>
        <taxon>Pentapetalae</taxon>
        <taxon>rosids</taxon>
        <taxon>malvids</taxon>
        <taxon>Malvales</taxon>
        <taxon>Malvaceae</taxon>
        <taxon>Malvoideae</taxon>
        <taxon>Gossypium</taxon>
    </lineage>
</organism>
<gene>
    <name evidence="1" type="ORF">F383_00606</name>
</gene>
<protein>
    <submittedName>
        <fullName evidence="1">Uncharacterized protein</fullName>
    </submittedName>
</protein>
<dbReference type="AlphaFoldDB" id="A0A0B0P9R8"/>
<keyword evidence="2" id="KW-1185">Reference proteome</keyword>
<evidence type="ECO:0000313" key="1">
    <source>
        <dbReference type="EMBL" id="KHG20879.1"/>
    </source>
</evidence>
<dbReference type="EMBL" id="KN416929">
    <property type="protein sequence ID" value="KHG20879.1"/>
    <property type="molecule type" value="Genomic_DNA"/>
</dbReference>
<name>A0A0B0P9R8_GOSAR</name>
<accession>A0A0B0P9R8</accession>
<reference evidence="2" key="1">
    <citation type="submission" date="2014-09" db="EMBL/GenBank/DDBJ databases">
        <authorList>
            <person name="Mudge J."/>
            <person name="Ramaraj T."/>
            <person name="Lindquist I.E."/>
            <person name="Bharti A.K."/>
            <person name="Sundararajan A."/>
            <person name="Cameron C.T."/>
            <person name="Woodward J.E."/>
            <person name="May G.D."/>
            <person name="Brubaker C."/>
            <person name="Broadhvest J."/>
            <person name="Wilkins T.A."/>
        </authorList>
    </citation>
    <scope>NUCLEOTIDE SEQUENCE</scope>
    <source>
        <strain evidence="2">cv. AKA8401</strain>
    </source>
</reference>
<evidence type="ECO:0000313" key="2">
    <source>
        <dbReference type="Proteomes" id="UP000032142"/>
    </source>
</evidence>
<dbReference type="Proteomes" id="UP000032142">
    <property type="component" value="Unassembled WGS sequence"/>
</dbReference>
<proteinExistence type="predicted"/>